<sequence>MASEEEKKATLAYEHLEALEDESEDIELELLRHQYKISKEHYAKREKVVAEIPQFWGQVLEAAPPDIDEYIQPTDAALLAGHLTNISVDRFELPDGDPRSIAVKFEFSENEHFTNKVLEKKFYWRRAKDTWEGHISTPTKIDWKGADKDLTNGMLDLAIRVHEDEARGTKPEEQTEAKKELKAKMESTGIDGLSFFAFFGFRGRQISDEEHAEATKIENERRQRRKEGKKVEEDDDMDEDEDENDEYEWEIFPTADDLAVTIAEELYPNAIKYFLTAQEQDALSDLDFEDDDEDESDEEMGGSDEPNKKKRKA</sequence>
<organism evidence="1 2">
    <name type="scientific">Trichothecium roseum</name>
    <dbReference type="NCBI Taxonomy" id="47278"/>
    <lineage>
        <taxon>Eukaryota</taxon>
        <taxon>Fungi</taxon>
        <taxon>Dikarya</taxon>
        <taxon>Ascomycota</taxon>
        <taxon>Pezizomycotina</taxon>
        <taxon>Sordariomycetes</taxon>
        <taxon>Hypocreomycetidae</taxon>
        <taxon>Hypocreales</taxon>
        <taxon>Hypocreales incertae sedis</taxon>
        <taxon>Trichothecium</taxon>
    </lineage>
</organism>
<reference evidence="1" key="1">
    <citation type="submission" date="2022-10" db="EMBL/GenBank/DDBJ databases">
        <title>Complete Genome of Trichothecium roseum strain YXFP-22015, a Plant Pathogen Isolated from Citrus.</title>
        <authorList>
            <person name="Wang Y."/>
            <person name="Zhu L."/>
        </authorList>
    </citation>
    <scope>NUCLEOTIDE SEQUENCE</scope>
    <source>
        <strain evidence="1">YXFP-22015</strain>
    </source>
</reference>
<evidence type="ECO:0000313" key="2">
    <source>
        <dbReference type="Proteomes" id="UP001163324"/>
    </source>
</evidence>
<dbReference type="Proteomes" id="UP001163324">
    <property type="component" value="Chromosome 6"/>
</dbReference>
<protein>
    <submittedName>
        <fullName evidence="1">Uncharacterized protein</fullName>
    </submittedName>
</protein>
<dbReference type="EMBL" id="CM047945">
    <property type="protein sequence ID" value="KAI9898265.1"/>
    <property type="molecule type" value="Genomic_DNA"/>
</dbReference>
<name>A0ACC0UVT5_9HYPO</name>
<gene>
    <name evidence="1" type="ORF">N3K66_006625</name>
</gene>
<evidence type="ECO:0000313" key="1">
    <source>
        <dbReference type="EMBL" id="KAI9898265.1"/>
    </source>
</evidence>
<accession>A0ACC0UVT5</accession>
<proteinExistence type="predicted"/>
<keyword evidence="2" id="KW-1185">Reference proteome</keyword>
<comment type="caution">
    <text evidence="1">The sequence shown here is derived from an EMBL/GenBank/DDBJ whole genome shotgun (WGS) entry which is preliminary data.</text>
</comment>